<organism evidence="2 3">
    <name type="scientific">Leptonema illini</name>
    <dbReference type="NCBI Taxonomy" id="183"/>
    <lineage>
        <taxon>Bacteria</taxon>
        <taxon>Pseudomonadati</taxon>
        <taxon>Spirochaetota</taxon>
        <taxon>Spirochaetia</taxon>
        <taxon>Leptospirales</taxon>
        <taxon>Leptospiraceae</taxon>
        <taxon>Leptonema</taxon>
    </lineage>
</organism>
<keyword evidence="2" id="KW-0255">Endonuclease</keyword>
<dbReference type="EMBL" id="WBUI01000001">
    <property type="protein sequence ID" value="KAB2935295.1"/>
    <property type="molecule type" value="Genomic_DNA"/>
</dbReference>
<dbReference type="PANTHER" id="PTHR36558">
    <property type="entry name" value="GLR1098 PROTEIN"/>
    <property type="match status" value="1"/>
</dbReference>
<dbReference type="PANTHER" id="PTHR36558:SF1">
    <property type="entry name" value="RESTRICTION ENDONUCLEASE DOMAIN-CONTAINING PROTEIN-RELATED"/>
    <property type="match status" value="1"/>
</dbReference>
<protein>
    <submittedName>
        <fullName evidence="2">Uma2 family endonuclease</fullName>
    </submittedName>
</protein>
<dbReference type="InterPro" id="IPR012296">
    <property type="entry name" value="Nuclease_put_TT1808"/>
</dbReference>
<dbReference type="Pfam" id="PF05685">
    <property type="entry name" value="Uma2"/>
    <property type="match status" value="1"/>
</dbReference>
<accession>A0A833H572</accession>
<gene>
    <name evidence="2" type="ORF">F9K24_00785</name>
</gene>
<feature type="domain" description="Putative restriction endonuclease" evidence="1">
    <location>
        <begin position="15"/>
        <end position="168"/>
    </location>
</feature>
<dbReference type="Gene3D" id="3.90.1570.10">
    <property type="entry name" value="tt1808, chain A"/>
    <property type="match status" value="1"/>
</dbReference>
<dbReference type="InterPro" id="IPR008538">
    <property type="entry name" value="Uma2"/>
</dbReference>
<evidence type="ECO:0000313" key="2">
    <source>
        <dbReference type="EMBL" id="KAB2935295.1"/>
    </source>
</evidence>
<comment type="caution">
    <text evidence="2">The sequence shown here is derived from an EMBL/GenBank/DDBJ whole genome shotgun (WGS) entry which is preliminary data.</text>
</comment>
<dbReference type="InterPro" id="IPR011335">
    <property type="entry name" value="Restrct_endonuc-II-like"/>
</dbReference>
<keyword evidence="2" id="KW-0540">Nuclease</keyword>
<keyword evidence="2" id="KW-0378">Hydrolase</keyword>
<name>A0A833H572_9LEPT</name>
<evidence type="ECO:0000313" key="3">
    <source>
        <dbReference type="Proteomes" id="UP000460298"/>
    </source>
</evidence>
<dbReference type="Proteomes" id="UP000460298">
    <property type="component" value="Unassembled WGS sequence"/>
</dbReference>
<dbReference type="CDD" id="cd06260">
    <property type="entry name" value="DUF820-like"/>
    <property type="match status" value="1"/>
</dbReference>
<dbReference type="SUPFAM" id="SSF52980">
    <property type="entry name" value="Restriction endonuclease-like"/>
    <property type="match status" value="1"/>
</dbReference>
<dbReference type="GO" id="GO:0004519">
    <property type="term" value="F:endonuclease activity"/>
    <property type="evidence" value="ECO:0007669"/>
    <property type="project" value="UniProtKB-KW"/>
</dbReference>
<dbReference type="AlphaFoldDB" id="A0A833H572"/>
<sequence>MSGAARQRRMTPEGYLAGERDAPTRHEYVLGELYAMAGASDAHVTVSGNAFALLKAHLRGSDCRVYMADMKVRCNEGEAFFYPDVMVGCDPSDRQRSYFKDHPKLIIEVLSPATEAFDRGGKFAHYREIGSLTEYALIDSREHRVDIFRREPDGRWEFVAFTGEDANVQFRSIDLTVPMRALYEDVDFSMTDAEA</sequence>
<evidence type="ECO:0000259" key="1">
    <source>
        <dbReference type="Pfam" id="PF05685"/>
    </source>
</evidence>
<proteinExistence type="predicted"/>
<reference evidence="2 3" key="1">
    <citation type="submission" date="2019-10" db="EMBL/GenBank/DDBJ databases">
        <title>Extracellular Electron Transfer in a Candidatus Methanoperedens spp. Enrichment Culture.</title>
        <authorList>
            <person name="Berger S."/>
            <person name="Rangel Shaw D."/>
            <person name="Berben T."/>
            <person name="In 'T Zandt M."/>
            <person name="Frank J."/>
            <person name="Reimann J."/>
            <person name="Jetten M.S.M."/>
            <person name="Welte C.U."/>
        </authorList>
    </citation>
    <scope>NUCLEOTIDE SEQUENCE [LARGE SCALE GENOMIC DNA]</scope>
    <source>
        <strain evidence="2">SB12</strain>
    </source>
</reference>